<dbReference type="SUPFAM" id="SSF46689">
    <property type="entry name" value="Homeodomain-like"/>
    <property type="match status" value="2"/>
</dbReference>
<dbReference type="Pfam" id="PF12833">
    <property type="entry name" value="HTH_18"/>
    <property type="match status" value="1"/>
</dbReference>
<accession>A0AB39TWT0</accession>
<dbReference type="SMART" id="SM00342">
    <property type="entry name" value="HTH_ARAC"/>
    <property type="match status" value="1"/>
</dbReference>
<evidence type="ECO:0000256" key="4">
    <source>
        <dbReference type="SAM" id="MobiDB-lite"/>
    </source>
</evidence>
<keyword evidence="1" id="KW-0805">Transcription regulation</keyword>
<dbReference type="PROSITE" id="PS01124">
    <property type="entry name" value="HTH_ARAC_FAMILY_2"/>
    <property type="match status" value="1"/>
</dbReference>
<dbReference type="GO" id="GO:0043565">
    <property type="term" value="F:sequence-specific DNA binding"/>
    <property type="evidence" value="ECO:0007669"/>
    <property type="project" value="InterPro"/>
</dbReference>
<dbReference type="RefSeq" id="WP_369185803.1">
    <property type="nucleotide sequence ID" value="NZ_CP163445.1"/>
</dbReference>
<keyword evidence="2" id="KW-0238">DNA-binding</keyword>
<dbReference type="InterPro" id="IPR050204">
    <property type="entry name" value="AraC_XylS_family_regulators"/>
</dbReference>
<sequence>MTHHQGAEGNRLRDGQDGDSVRRTRLSRQTGLRITELACHDDHQSFRQATTGTPDDAVLIVSLVRSGGFLLRTAGSEDFIDPTMGFMVAQGGEMSIAHLPGIRDLSTVLEYRQDIHGECPAAGAAGVLRITARVDVAHRSLVAACRAGTDAFEVAERVHSLMARLAGARSPAHGGRKASTAAAHRRLVSRVCAALTDGPPTLGLEELSREAGCSPFHLSRVFRSVTGHTLTGYRNQLRVRAVTEELAAGQPLRELAAKYGFADQAHMTRVFRRSVGELPGAVRALLQRPHPAGKE</sequence>
<feature type="domain" description="HTH araC/xylS-type" evidence="5">
    <location>
        <begin position="185"/>
        <end position="285"/>
    </location>
</feature>
<keyword evidence="3" id="KW-0804">Transcription</keyword>
<evidence type="ECO:0000259" key="5">
    <source>
        <dbReference type="PROSITE" id="PS01124"/>
    </source>
</evidence>
<dbReference type="PANTHER" id="PTHR46796">
    <property type="entry name" value="HTH-TYPE TRANSCRIPTIONAL ACTIVATOR RHAS-RELATED"/>
    <property type="match status" value="1"/>
</dbReference>
<dbReference type="EMBL" id="CP163445">
    <property type="protein sequence ID" value="XDQ83758.1"/>
    <property type="molecule type" value="Genomic_DNA"/>
</dbReference>
<evidence type="ECO:0000313" key="6">
    <source>
        <dbReference type="EMBL" id="XDQ83758.1"/>
    </source>
</evidence>
<protein>
    <submittedName>
        <fullName evidence="6">Helix-turn-helix transcriptional regulator</fullName>
    </submittedName>
</protein>
<proteinExistence type="predicted"/>
<dbReference type="AlphaFoldDB" id="A0AB39TWT0"/>
<dbReference type="Gene3D" id="1.10.10.60">
    <property type="entry name" value="Homeodomain-like"/>
    <property type="match status" value="2"/>
</dbReference>
<evidence type="ECO:0000256" key="3">
    <source>
        <dbReference type="ARBA" id="ARBA00023163"/>
    </source>
</evidence>
<name>A0AB39TWT0_9ACTN</name>
<reference evidence="6" key="1">
    <citation type="submission" date="2024-07" db="EMBL/GenBank/DDBJ databases">
        <authorList>
            <person name="Yu S.T."/>
        </authorList>
    </citation>
    <scope>NUCLEOTIDE SEQUENCE</scope>
    <source>
        <strain evidence="6">Y1</strain>
    </source>
</reference>
<evidence type="ECO:0000256" key="2">
    <source>
        <dbReference type="ARBA" id="ARBA00023125"/>
    </source>
</evidence>
<feature type="region of interest" description="Disordered" evidence="4">
    <location>
        <begin position="1"/>
        <end position="26"/>
    </location>
</feature>
<organism evidence="6">
    <name type="scientific">Streptomyces sp. Y1</name>
    <dbReference type="NCBI Taxonomy" id="3238634"/>
    <lineage>
        <taxon>Bacteria</taxon>
        <taxon>Bacillati</taxon>
        <taxon>Actinomycetota</taxon>
        <taxon>Actinomycetes</taxon>
        <taxon>Kitasatosporales</taxon>
        <taxon>Streptomycetaceae</taxon>
        <taxon>Streptomyces</taxon>
    </lineage>
</organism>
<gene>
    <name evidence="6" type="ORF">AB2U05_37260</name>
</gene>
<dbReference type="InterPro" id="IPR018060">
    <property type="entry name" value="HTH_AraC"/>
</dbReference>
<feature type="compositionally biased region" description="Basic and acidic residues" evidence="4">
    <location>
        <begin position="10"/>
        <end position="22"/>
    </location>
</feature>
<dbReference type="InterPro" id="IPR009057">
    <property type="entry name" value="Homeodomain-like_sf"/>
</dbReference>
<evidence type="ECO:0000256" key="1">
    <source>
        <dbReference type="ARBA" id="ARBA00023015"/>
    </source>
</evidence>
<dbReference type="GO" id="GO:0003700">
    <property type="term" value="F:DNA-binding transcription factor activity"/>
    <property type="evidence" value="ECO:0007669"/>
    <property type="project" value="InterPro"/>
</dbReference>